<dbReference type="Pfam" id="PF02515">
    <property type="entry name" value="CoA_transf_3"/>
    <property type="match status" value="1"/>
</dbReference>
<organism evidence="2 3">
    <name type="scientific">Fonsecaea pedrosoi CBS 271.37</name>
    <dbReference type="NCBI Taxonomy" id="1442368"/>
    <lineage>
        <taxon>Eukaryota</taxon>
        <taxon>Fungi</taxon>
        <taxon>Dikarya</taxon>
        <taxon>Ascomycota</taxon>
        <taxon>Pezizomycotina</taxon>
        <taxon>Eurotiomycetes</taxon>
        <taxon>Chaetothyriomycetidae</taxon>
        <taxon>Chaetothyriales</taxon>
        <taxon>Herpotrichiellaceae</taxon>
        <taxon>Fonsecaea</taxon>
    </lineage>
</organism>
<evidence type="ECO:0000313" key="3">
    <source>
        <dbReference type="Proteomes" id="UP000053029"/>
    </source>
</evidence>
<proteinExistence type="inferred from homology"/>
<dbReference type="PANTHER" id="PTHR48229">
    <property type="entry name" value="CAIB/BAIF FAMILY ENZYME (AFU_ORTHOLOGUE AFUA_1G05360)-RELATED"/>
    <property type="match status" value="1"/>
</dbReference>
<keyword evidence="3" id="KW-1185">Reference proteome</keyword>
<dbReference type="InterPro" id="IPR003673">
    <property type="entry name" value="CoA-Trfase_fam_III"/>
</dbReference>
<dbReference type="PANTHER" id="PTHR48229:SF2">
    <property type="entry name" value="CAIB_BAIF FAMILY PROTEIN"/>
    <property type="match status" value="1"/>
</dbReference>
<dbReference type="EMBL" id="KN846976">
    <property type="protein sequence ID" value="KIW74779.1"/>
    <property type="molecule type" value="Genomic_DNA"/>
</dbReference>
<dbReference type="HOGENOM" id="CLU_021588_1_0_1"/>
<dbReference type="RefSeq" id="XP_013278587.1">
    <property type="nucleotide sequence ID" value="XM_013423133.1"/>
</dbReference>
<comment type="similarity">
    <text evidence="1">Belongs to the CoA-transferase III family.</text>
</comment>
<dbReference type="AlphaFoldDB" id="A0A0D2GQS0"/>
<dbReference type="STRING" id="1442368.A0A0D2GQS0"/>
<dbReference type="GeneID" id="25311039"/>
<dbReference type="Gene3D" id="3.40.50.10540">
    <property type="entry name" value="Crotonobetainyl-coa:carnitine coa-transferase, domain 1"/>
    <property type="match status" value="1"/>
</dbReference>
<protein>
    <submittedName>
        <fullName evidence="2">Unplaced genomic scaffold supercont1.8, whole genome shotgun sequence</fullName>
    </submittedName>
</protein>
<reference evidence="2 3" key="1">
    <citation type="submission" date="2015-01" db="EMBL/GenBank/DDBJ databases">
        <title>The Genome Sequence of Fonsecaea pedrosoi CBS 271.37.</title>
        <authorList>
            <consortium name="The Broad Institute Genomics Platform"/>
            <person name="Cuomo C."/>
            <person name="de Hoog S."/>
            <person name="Gorbushina A."/>
            <person name="Stielow B."/>
            <person name="Teixiera M."/>
            <person name="Abouelleil A."/>
            <person name="Chapman S.B."/>
            <person name="Priest M."/>
            <person name="Young S.K."/>
            <person name="Wortman J."/>
            <person name="Nusbaum C."/>
            <person name="Birren B."/>
        </authorList>
    </citation>
    <scope>NUCLEOTIDE SEQUENCE [LARGE SCALE GENOMIC DNA]</scope>
    <source>
        <strain evidence="2 3">CBS 271.37</strain>
    </source>
</reference>
<dbReference type="Proteomes" id="UP000053029">
    <property type="component" value="Unassembled WGS sequence"/>
</dbReference>
<dbReference type="OrthoDB" id="2308815at2759"/>
<dbReference type="GO" id="GO:0003824">
    <property type="term" value="F:catalytic activity"/>
    <property type="evidence" value="ECO:0007669"/>
    <property type="project" value="InterPro"/>
</dbReference>
<dbReference type="InterPro" id="IPR052985">
    <property type="entry name" value="CoA-trans_III_biosynth/detox"/>
</dbReference>
<accession>A0A0D2GQS0</accession>
<sequence>MMTNTEYSVPTEAEKVFRIGILQNPLITPYLPEGWEACASTVSFEGSPSPSIPINWRFAESVSALKAYEAVLVNAILKKKYDHDPVEVRINTDHAQLFFMSALLWRLDPQGDDLNALSILQPELRQKMDAYFPDWDKHGSIASLHRMAATNIYRTKDDRFFHIHGSMDPRPTIESLGLPQESPASSLQEACKPYVEAVSRFTAEELQDLETNRFRQAGTICYSIDEYNASEHGKANAHVGLFEIHHQPNPAQHATWWPDAPANPSSPKRPLAGLKVVDLTRVIASPAVSRGLAELGASVMRIVSPNITDTSGLHLDLNHGKWNACLDLKVEADREKLRELIRGADVFLQGYRPHVLDKYGFGEQDVLDLVKDRDRGIVYARENCYGWNGPWKDRSGWQQISDANCGVSLEFGRAMGNDEPVTPVFPNSDYCTGIAGTIGILTALVQRAEKGGSYTVDIALNYYSRWLTSSVGTYPSTVWDRLWTRHGRPVFRHTDSMMVLLPAFMKMLRADPDSAAALFQPGFFTEYAIKHLGGVTVRIVAPVLQFPGGEVEPGYNVSTRTNGVDQPRWPDDLGVEVVA</sequence>
<name>A0A0D2GQS0_9EURO</name>
<gene>
    <name evidence="2" type="ORF">Z517_11549</name>
</gene>
<dbReference type="VEuPathDB" id="FungiDB:Z517_11549"/>
<dbReference type="SUPFAM" id="SSF89796">
    <property type="entry name" value="CoA-transferase family III (CaiB/BaiF)"/>
    <property type="match status" value="2"/>
</dbReference>
<evidence type="ECO:0000256" key="1">
    <source>
        <dbReference type="ARBA" id="ARBA00008383"/>
    </source>
</evidence>
<dbReference type="InterPro" id="IPR023606">
    <property type="entry name" value="CoA-Trfase_III_dom_1_sf"/>
</dbReference>
<evidence type="ECO:0000313" key="2">
    <source>
        <dbReference type="EMBL" id="KIW74779.1"/>
    </source>
</evidence>